<protein>
    <submittedName>
        <fullName evidence="1">Uncharacterized protein</fullName>
    </submittedName>
</protein>
<reference evidence="2" key="1">
    <citation type="submission" date="2018-08" db="EMBL/GenBank/DDBJ databases">
        <authorList>
            <person name="Pope W.H."/>
            <person name="Garlena R.A."/>
            <person name="Russell D.A."/>
            <person name="Jacobs-Sera D."/>
            <person name="Hatfull G.F."/>
        </authorList>
    </citation>
    <scope>NUCLEOTIDE SEQUENCE [LARGE SCALE GENOMIC DNA]</scope>
</reference>
<accession>A0A386KF62</accession>
<keyword evidence="2" id="KW-1185">Reference proteome</keyword>
<dbReference type="GeneID" id="63925924"/>
<dbReference type="KEGG" id="vg:63925924"/>
<dbReference type="Proteomes" id="UP000268191">
    <property type="component" value="Segment"/>
</dbReference>
<sequence length="64" mass="7044">MIRRLLAVLDAYGTDWPAFHEGHPEDRCPVCGEAVSAHVGIALPDADWAKWAHRRAAAVALILR</sequence>
<gene>
    <name evidence="1" type="primary">26</name>
    <name evidence="1" type="ORF">SEA_GRIZZLY_26</name>
</gene>
<dbReference type="RefSeq" id="YP_010051436.1">
    <property type="nucleotide sequence ID" value="NC_054442.1"/>
</dbReference>
<organism evidence="1 2">
    <name type="scientific">Mycobacterium phage Grizzly</name>
    <dbReference type="NCBI Taxonomy" id="2315539"/>
    <lineage>
        <taxon>Viruses</taxon>
        <taxon>Duplodnaviria</taxon>
        <taxon>Heunggongvirae</taxon>
        <taxon>Uroviricota</taxon>
        <taxon>Caudoviricetes</taxon>
        <taxon>Gclasvirinae</taxon>
        <taxon>Liefievirus</taxon>
        <taxon>Liefievirus grizzly</taxon>
    </lineage>
</organism>
<evidence type="ECO:0000313" key="1">
    <source>
        <dbReference type="EMBL" id="AYD83990.1"/>
    </source>
</evidence>
<dbReference type="EMBL" id="MH779505">
    <property type="protein sequence ID" value="AYD83990.1"/>
    <property type="molecule type" value="Genomic_DNA"/>
</dbReference>
<proteinExistence type="predicted"/>
<evidence type="ECO:0000313" key="2">
    <source>
        <dbReference type="Proteomes" id="UP000268191"/>
    </source>
</evidence>
<name>A0A386KF62_9CAUD</name>